<reference evidence="1 2" key="1">
    <citation type="submission" date="2021-06" db="EMBL/GenBank/DDBJ databases">
        <authorList>
            <person name="Palmer J.M."/>
        </authorList>
    </citation>
    <scope>NUCLEOTIDE SEQUENCE [LARGE SCALE GENOMIC DNA]</scope>
    <source>
        <strain evidence="1 2">XC_2019</strain>
        <tissue evidence="1">Muscle</tissue>
    </source>
</reference>
<keyword evidence="2" id="KW-1185">Reference proteome</keyword>
<dbReference type="Proteomes" id="UP001434883">
    <property type="component" value="Unassembled WGS sequence"/>
</dbReference>
<organism evidence="1 2">
    <name type="scientific">Xenoophorus captivus</name>
    <dbReference type="NCBI Taxonomy" id="1517983"/>
    <lineage>
        <taxon>Eukaryota</taxon>
        <taxon>Metazoa</taxon>
        <taxon>Chordata</taxon>
        <taxon>Craniata</taxon>
        <taxon>Vertebrata</taxon>
        <taxon>Euteleostomi</taxon>
        <taxon>Actinopterygii</taxon>
        <taxon>Neopterygii</taxon>
        <taxon>Teleostei</taxon>
        <taxon>Neoteleostei</taxon>
        <taxon>Acanthomorphata</taxon>
        <taxon>Ovalentaria</taxon>
        <taxon>Atherinomorphae</taxon>
        <taxon>Cyprinodontiformes</taxon>
        <taxon>Goodeidae</taxon>
        <taxon>Xenoophorus</taxon>
    </lineage>
</organism>
<evidence type="ECO:0000313" key="2">
    <source>
        <dbReference type="Proteomes" id="UP001434883"/>
    </source>
</evidence>
<gene>
    <name evidence="1" type="ORF">XENOCAPTIV_023619</name>
</gene>
<dbReference type="EMBL" id="JAHRIN010055816">
    <property type="protein sequence ID" value="MEQ2210987.1"/>
    <property type="molecule type" value="Genomic_DNA"/>
</dbReference>
<proteinExistence type="predicted"/>
<name>A0ABV0RTJ4_9TELE</name>
<sequence>MPLVCCMFFETQQYEQTHLAYRMGEKINNCLKTIIKFSSTCTLPSAIITVDIFFFCGFKLVGRRYVVCVCINSYGYSHTVHEPGVLIRKIKFSLFTRQWRLGRYQKNYTLEAVLKLFFQRKCVLLSCKHTVETQLNYYVSTRKRCVNTA</sequence>
<protein>
    <submittedName>
        <fullName evidence="1">Uncharacterized protein</fullName>
    </submittedName>
</protein>
<accession>A0ABV0RTJ4</accession>
<evidence type="ECO:0000313" key="1">
    <source>
        <dbReference type="EMBL" id="MEQ2210987.1"/>
    </source>
</evidence>
<comment type="caution">
    <text evidence="1">The sequence shown here is derived from an EMBL/GenBank/DDBJ whole genome shotgun (WGS) entry which is preliminary data.</text>
</comment>